<dbReference type="InterPro" id="IPR001841">
    <property type="entry name" value="Znf_RING"/>
</dbReference>
<dbReference type="Pfam" id="PF13639">
    <property type="entry name" value="zf-RING_2"/>
    <property type="match status" value="1"/>
</dbReference>
<accession>A0A2I4FZV0</accession>
<evidence type="ECO:0000313" key="2">
    <source>
        <dbReference type="Proteomes" id="UP000235220"/>
    </source>
</evidence>
<feature type="compositionally biased region" description="Low complexity" evidence="1">
    <location>
        <begin position="218"/>
        <end position="230"/>
    </location>
</feature>
<dbReference type="Gene3D" id="3.30.40.10">
    <property type="entry name" value="Zinc/RING finger domain, C3HC4 (zinc finger)"/>
    <property type="match status" value="2"/>
</dbReference>
<dbReference type="PROSITE" id="PS50016">
    <property type="entry name" value="ZF_PHD_2"/>
    <property type="match status" value="1"/>
</dbReference>
<dbReference type="PANTHER" id="PTHR47177:SF3">
    <property type="entry name" value="F18C1.6 PROTEIN"/>
    <property type="match status" value="1"/>
</dbReference>
<feature type="compositionally biased region" description="Basic and acidic residues" evidence="1">
    <location>
        <begin position="151"/>
        <end position="160"/>
    </location>
</feature>
<dbReference type="SUPFAM" id="SSF57903">
    <property type="entry name" value="FYVE/PHD zinc finger"/>
    <property type="match status" value="1"/>
</dbReference>
<feature type="compositionally biased region" description="Basic and acidic residues" evidence="1">
    <location>
        <begin position="94"/>
        <end position="103"/>
    </location>
</feature>
<feature type="compositionally biased region" description="Basic residues" evidence="1">
    <location>
        <begin position="104"/>
        <end position="127"/>
    </location>
</feature>
<feature type="region of interest" description="Disordered" evidence="1">
    <location>
        <begin position="53"/>
        <end position="334"/>
    </location>
</feature>
<proteinExistence type="predicted"/>
<reference evidence="3" key="1">
    <citation type="submission" date="2025-08" db="UniProtKB">
        <authorList>
            <consortium name="RefSeq"/>
        </authorList>
    </citation>
    <scope>IDENTIFICATION</scope>
    <source>
        <tissue evidence="3">Leaves</tissue>
    </source>
</reference>
<dbReference type="InterPro" id="IPR011011">
    <property type="entry name" value="Znf_FYVE_PHD"/>
</dbReference>
<organism evidence="2 3">
    <name type="scientific">Juglans regia</name>
    <name type="common">English walnut</name>
    <dbReference type="NCBI Taxonomy" id="51240"/>
    <lineage>
        <taxon>Eukaryota</taxon>
        <taxon>Viridiplantae</taxon>
        <taxon>Streptophyta</taxon>
        <taxon>Embryophyta</taxon>
        <taxon>Tracheophyta</taxon>
        <taxon>Spermatophyta</taxon>
        <taxon>Magnoliopsida</taxon>
        <taxon>eudicotyledons</taxon>
        <taxon>Gunneridae</taxon>
        <taxon>Pentapetalae</taxon>
        <taxon>rosids</taxon>
        <taxon>fabids</taxon>
        <taxon>Fagales</taxon>
        <taxon>Juglandaceae</taxon>
        <taxon>Juglans</taxon>
    </lineage>
</organism>
<dbReference type="InterPro" id="IPR017907">
    <property type="entry name" value="Znf_RING_CS"/>
</dbReference>
<dbReference type="KEGG" id="jre:109003485"/>
<feature type="compositionally biased region" description="Acidic residues" evidence="1">
    <location>
        <begin position="188"/>
        <end position="210"/>
    </location>
</feature>
<feature type="compositionally biased region" description="Polar residues" evidence="1">
    <location>
        <begin position="787"/>
        <end position="804"/>
    </location>
</feature>
<dbReference type="PROSITE" id="PS00518">
    <property type="entry name" value="ZF_RING_1"/>
    <property type="match status" value="1"/>
</dbReference>
<dbReference type="Pfam" id="PF00628">
    <property type="entry name" value="PHD"/>
    <property type="match status" value="1"/>
</dbReference>
<dbReference type="PROSITE" id="PS50089">
    <property type="entry name" value="ZF_RING_2"/>
    <property type="match status" value="1"/>
</dbReference>
<protein>
    <submittedName>
        <fullName evidence="3">Bromodomain adjacent to zinc finger domain protein 1A-like</fullName>
    </submittedName>
</protein>
<feature type="compositionally biased region" description="Basic residues" evidence="1">
    <location>
        <begin position="307"/>
        <end position="329"/>
    </location>
</feature>
<dbReference type="GeneID" id="109003485"/>
<dbReference type="InterPro" id="IPR019787">
    <property type="entry name" value="Znf_PHD-finger"/>
</dbReference>
<dbReference type="InterPro" id="IPR013083">
    <property type="entry name" value="Znf_RING/FYVE/PHD"/>
</dbReference>
<dbReference type="InterPro" id="IPR058746">
    <property type="entry name" value="Znf_RING-type_Topors"/>
</dbReference>
<dbReference type="Gramene" id="Jr11_03820_p1">
    <property type="protein sequence ID" value="cds.Jr11_03820_p1"/>
    <property type="gene ID" value="Jr11_03820"/>
</dbReference>
<dbReference type="SMART" id="SM00184">
    <property type="entry name" value="RING"/>
    <property type="match status" value="1"/>
</dbReference>
<dbReference type="Proteomes" id="UP000235220">
    <property type="component" value="Chromosome 11"/>
</dbReference>
<feature type="compositionally biased region" description="Acidic residues" evidence="1">
    <location>
        <begin position="67"/>
        <end position="93"/>
    </location>
</feature>
<feature type="region of interest" description="Disordered" evidence="1">
    <location>
        <begin position="616"/>
        <end position="637"/>
    </location>
</feature>
<evidence type="ECO:0000313" key="3">
    <source>
        <dbReference type="RefSeq" id="XP_018837171.1"/>
    </source>
</evidence>
<dbReference type="RefSeq" id="XP_018837171.1">
    <property type="nucleotide sequence ID" value="XM_018981626.2"/>
</dbReference>
<dbReference type="InterPro" id="IPR001965">
    <property type="entry name" value="Znf_PHD"/>
</dbReference>
<name>A0A2I4FZV0_JUGRE</name>
<feature type="compositionally biased region" description="Basic residues" evidence="1">
    <location>
        <begin position="285"/>
        <end position="295"/>
    </location>
</feature>
<gene>
    <name evidence="3" type="primary">LOC109003485</name>
</gene>
<feature type="region of interest" description="Disordered" evidence="1">
    <location>
        <begin position="17"/>
        <end position="39"/>
    </location>
</feature>
<dbReference type="AlphaFoldDB" id="A0A2I4FZV0"/>
<dbReference type="CDD" id="cd16574">
    <property type="entry name" value="RING-HC_Topors"/>
    <property type="match status" value="1"/>
</dbReference>
<dbReference type="PANTHER" id="PTHR47177">
    <property type="entry name" value="F18C1.6 PROTEIN"/>
    <property type="match status" value="1"/>
</dbReference>
<dbReference type="SMART" id="SM00249">
    <property type="entry name" value="PHD"/>
    <property type="match status" value="1"/>
</dbReference>
<dbReference type="FunCoup" id="A0A2I4FZV0">
    <property type="interactions" value="1943"/>
</dbReference>
<feature type="region of interest" description="Disordered" evidence="1">
    <location>
        <begin position="708"/>
        <end position="752"/>
    </location>
</feature>
<dbReference type="OrthoDB" id="365379at2759"/>
<dbReference type="STRING" id="51240.A0A2I4FZV0"/>
<sequence length="956" mass="108968">MVRGGKVGCKRNFNRRVRSKDKGSDDSDEDYVVSNEENEFSDGWDEDYCFAVDGNASEESYGSFVKEEEEEEEAYKEDDDDDEEYDEGEEEEEEVRRVVEPKVRSKAQKVNSSHKKGGVKTARKRGRVIYDEDEEYDEGVEEEEEEEEEEEVRRVFEPKVRSKVQKVNLSCQKVGAKTARKRRRVIFDDDDDDDDEEYDEGEEEEEEEEEEVRKVVESKVSSKVQNVNSSHQKGGVKTSRKRRRVIYDDDEDGDEDYEVEEEEKDDDFMLDEDICSDEEEELGGRKRRNNMKVGKRGWQEKNSLRGQKGKRKSKVLKKPLRKKRRKNGGLRRQVQYENGCNGGIEFVNNRSIVREKSKKNPGPKKRRYIARSDSDFMSSGSSDYDYTLSEEEKHTISEEERQQVREAREFCGNLRSSLRSSSLPCGIQEVRDFHQQRKPQVGKGKEKLEEPLGKKGKEKVEEVRTELGKQVCGICLSEEDNRRAKGTLDCCSHYFCFACIMEWAKVESRCPLCKQRFKTISKPARSTAGIDLREVLIPVPERDQVYQPSEEEVRSYLDPYENVICTECHEGGDDDLMLLCDVCDSPAHTYCVGLGREVPDGNWYCDGCRPVALASSSSQVQDHMPDQRTRSNIMSNRPPQFVNVREGLDLNLLSSPLTTFSQGFGNLSSPRLPVGDSRAASPVSGAGAPTLSGRRWIHRQIQHLISFNRMNSMAGRTDGTPAANSRDFSSSQSNQDQDRDTTTQHTRTQEMGSSYHTFFEDRLQDSPSPSFQNRDFFSSRLSFLRRQSAQDQTNMTTERSSLNGTLWPEPSGMDPIPGYEQLQYNRSSNIGSDGSLSPYTVREGIELHTAKEQVQSMVRKHLKNLSQDIDLGHSTFKDIARSSTHTIVAACGIEHRRSEVYCPVPPPSVCSHIELMAGGQTSLMKGCCSSCFESFVGDVVKRIMDTKMPPWLSLGL</sequence>
<feature type="region of interest" description="Disordered" evidence="1">
    <location>
        <begin position="787"/>
        <end position="818"/>
    </location>
</feature>
<evidence type="ECO:0000256" key="1">
    <source>
        <dbReference type="SAM" id="MobiDB-lite"/>
    </source>
</evidence>
<dbReference type="SUPFAM" id="SSF57850">
    <property type="entry name" value="RING/U-box"/>
    <property type="match status" value="1"/>
</dbReference>
<keyword evidence="2" id="KW-1185">Reference proteome</keyword>
<feature type="compositionally biased region" description="Acidic residues" evidence="1">
    <location>
        <begin position="131"/>
        <end position="150"/>
    </location>
</feature>
<feature type="compositionally biased region" description="Acidic residues" evidence="1">
    <location>
        <begin position="26"/>
        <end position="39"/>
    </location>
</feature>
<feature type="compositionally biased region" description="Basic residues" evidence="1">
    <location>
        <begin position="356"/>
        <end position="369"/>
    </location>
</feature>
<feature type="compositionally biased region" description="Acidic residues" evidence="1">
    <location>
        <begin position="248"/>
        <end position="281"/>
    </location>
</feature>
<feature type="region of interest" description="Disordered" evidence="1">
    <location>
        <begin position="355"/>
        <end position="383"/>
    </location>
</feature>
<feature type="compositionally biased region" description="Low complexity" evidence="1">
    <location>
        <begin position="725"/>
        <end position="735"/>
    </location>
</feature>